<dbReference type="InterPro" id="IPR013656">
    <property type="entry name" value="PAS_4"/>
</dbReference>
<dbReference type="SMART" id="SM00267">
    <property type="entry name" value="GGDEF"/>
    <property type="match status" value="1"/>
</dbReference>
<gene>
    <name evidence="4" type="ORF">PSQ40_17135</name>
</gene>
<dbReference type="InterPro" id="IPR000160">
    <property type="entry name" value="GGDEF_dom"/>
</dbReference>
<reference evidence="4 5" key="1">
    <citation type="submission" date="2023-02" db="EMBL/GenBank/DDBJ databases">
        <title>Bacterial whole genomic sequence of Curvibacter sp. HBC61.</title>
        <authorList>
            <person name="Le V."/>
            <person name="Ko S.-R."/>
            <person name="Ahn C.-Y."/>
            <person name="Oh H.-M."/>
        </authorList>
    </citation>
    <scope>NUCLEOTIDE SEQUENCE [LARGE SCALE GENOMIC DNA]</scope>
    <source>
        <strain evidence="4 5">HBC61</strain>
    </source>
</reference>
<comment type="catalytic activity">
    <reaction evidence="2">
        <text>2 GTP = 3',3'-c-di-GMP + 2 diphosphate</text>
        <dbReference type="Rhea" id="RHEA:24898"/>
        <dbReference type="ChEBI" id="CHEBI:33019"/>
        <dbReference type="ChEBI" id="CHEBI:37565"/>
        <dbReference type="ChEBI" id="CHEBI:58805"/>
        <dbReference type="EC" id="2.7.7.65"/>
    </reaction>
</comment>
<dbReference type="Gene3D" id="3.30.450.20">
    <property type="entry name" value="PAS domain"/>
    <property type="match status" value="1"/>
</dbReference>
<dbReference type="InterPro" id="IPR035965">
    <property type="entry name" value="PAS-like_dom_sf"/>
</dbReference>
<dbReference type="InterPro" id="IPR029787">
    <property type="entry name" value="Nucleotide_cyclase"/>
</dbReference>
<name>A0ABT5N3U2_9BURK</name>
<organism evidence="4 5">
    <name type="scientific">Curvibacter cyanobacteriorum</name>
    <dbReference type="NCBI Taxonomy" id="3026422"/>
    <lineage>
        <taxon>Bacteria</taxon>
        <taxon>Pseudomonadati</taxon>
        <taxon>Pseudomonadota</taxon>
        <taxon>Betaproteobacteria</taxon>
        <taxon>Burkholderiales</taxon>
        <taxon>Comamonadaceae</taxon>
        <taxon>Curvibacter</taxon>
    </lineage>
</organism>
<dbReference type="InterPro" id="IPR000014">
    <property type="entry name" value="PAS"/>
</dbReference>
<dbReference type="Pfam" id="PF00990">
    <property type="entry name" value="GGDEF"/>
    <property type="match status" value="1"/>
</dbReference>
<dbReference type="Proteomes" id="UP001528673">
    <property type="component" value="Unassembled WGS sequence"/>
</dbReference>
<proteinExistence type="predicted"/>
<dbReference type="Pfam" id="PF08448">
    <property type="entry name" value="PAS_4"/>
    <property type="match status" value="1"/>
</dbReference>
<dbReference type="CDD" id="cd00130">
    <property type="entry name" value="PAS"/>
    <property type="match status" value="1"/>
</dbReference>
<accession>A0ABT5N3U2</accession>
<dbReference type="PROSITE" id="PS50887">
    <property type="entry name" value="GGDEF"/>
    <property type="match status" value="1"/>
</dbReference>
<evidence type="ECO:0000313" key="4">
    <source>
        <dbReference type="EMBL" id="MDD0840311.1"/>
    </source>
</evidence>
<evidence type="ECO:0000259" key="3">
    <source>
        <dbReference type="PROSITE" id="PS50887"/>
    </source>
</evidence>
<keyword evidence="5" id="KW-1185">Reference proteome</keyword>
<protein>
    <recommendedName>
        <fullName evidence="1">diguanylate cyclase</fullName>
        <ecNumber evidence="1">2.7.7.65</ecNumber>
    </recommendedName>
</protein>
<keyword evidence="4" id="KW-0808">Transferase</keyword>
<dbReference type="EC" id="2.7.7.65" evidence="1"/>
<dbReference type="PANTHER" id="PTHR45138:SF9">
    <property type="entry name" value="DIGUANYLATE CYCLASE DGCM-RELATED"/>
    <property type="match status" value="1"/>
</dbReference>
<dbReference type="SUPFAM" id="SSF55785">
    <property type="entry name" value="PYP-like sensor domain (PAS domain)"/>
    <property type="match status" value="1"/>
</dbReference>
<dbReference type="CDD" id="cd01949">
    <property type="entry name" value="GGDEF"/>
    <property type="match status" value="1"/>
</dbReference>
<dbReference type="InterPro" id="IPR050469">
    <property type="entry name" value="Diguanylate_Cyclase"/>
</dbReference>
<dbReference type="EMBL" id="JAQSIP010000009">
    <property type="protein sequence ID" value="MDD0840311.1"/>
    <property type="molecule type" value="Genomic_DNA"/>
</dbReference>
<dbReference type="Gene3D" id="3.30.70.270">
    <property type="match status" value="1"/>
</dbReference>
<dbReference type="RefSeq" id="WP_273953108.1">
    <property type="nucleotide sequence ID" value="NZ_JAQSIP010000009.1"/>
</dbReference>
<comment type="caution">
    <text evidence="4">The sequence shown here is derived from an EMBL/GenBank/DDBJ whole genome shotgun (WGS) entry which is preliminary data.</text>
</comment>
<dbReference type="InterPro" id="IPR043128">
    <property type="entry name" value="Rev_trsase/Diguanyl_cyclase"/>
</dbReference>
<feature type="domain" description="GGDEF" evidence="3">
    <location>
        <begin position="326"/>
        <end position="463"/>
    </location>
</feature>
<evidence type="ECO:0000256" key="1">
    <source>
        <dbReference type="ARBA" id="ARBA00012528"/>
    </source>
</evidence>
<dbReference type="PANTHER" id="PTHR45138">
    <property type="entry name" value="REGULATORY COMPONENTS OF SENSORY TRANSDUCTION SYSTEM"/>
    <property type="match status" value="1"/>
</dbReference>
<dbReference type="NCBIfam" id="TIGR00254">
    <property type="entry name" value="GGDEF"/>
    <property type="match status" value="1"/>
</dbReference>
<evidence type="ECO:0000313" key="5">
    <source>
        <dbReference type="Proteomes" id="UP001528673"/>
    </source>
</evidence>
<evidence type="ECO:0000256" key="2">
    <source>
        <dbReference type="ARBA" id="ARBA00034247"/>
    </source>
</evidence>
<dbReference type="GO" id="GO:0052621">
    <property type="term" value="F:diguanylate cyclase activity"/>
    <property type="evidence" value="ECO:0007669"/>
    <property type="project" value="UniProtKB-EC"/>
</dbReference>
<dbReference type="SUPFAM" id="SSF55073">
    <property type="entry name" value="Nucleotide cyclase"/>
    <property type="match status" value="1"/>
</dbReference>
<keyword evidence="4" id="KW-0548">Nucleotidyltransferase</keyword>
<sequence length="476" mass="53437">MAIWHKQVWSSIDTAVDNPDVLALHRLWLRQQSAQPQRLPSLASLSLEGALAPFAARMTAYEALPDGDYLGRFCGEQFRHDARGDTTGQRLSQQDPTLAAFQRDQFDQVAARRQPVYVLHASHTNPWVLTWERLVMPVQADDGRIWILVFNDPLESRTRLLETVLDSASDAILTLRSLRGVRHDQGERHHWLITVANRAFARLGGCTLSDLRGHLVHEAVPLWDQLGLEDDCHEVVQTRQPCRRELQHLQGGQAQWFSVHIDPLLDGCVLRLTDITASKDKERALLADNEELRQLAWRDGLTGLLNRRALDVILEREVARSLRLSEPLALVMCDIDHFKAFNDFYGHLIGDDCLREVGQVLGGVIQRATDMVARYGGEEFTLVLPNTRLAGGLDLVQRIQQALHDRGLPDATSPNGKLLTLSFGVAEFDPRRDPSAHAFMERADGALYRAKHQGRNRVGLAHPQGIEVLESTLTAA</sequence>